<feature type="region of interest" description="Disordered" evidence="1">
    <location>
        <begin position="584"/>
        <end position="641"/>
    </location>
</feature>
<proteinExistence type="predicted"/>
<feature type="region of interest" description="Disordered" evidence="1">
    <location>
        <begin position="464"/>
        <end position="535"/>
    </location>
</feature>
<feature type="compositionally biased region" description="Low complexity" evidence="1">
    <location>
        <begin position="759"/>
        <end position="776"/>
    </location>
</feature>
<reference evidence="2 3" key="1">
    <citation type="journal article" date="2021" name="MBio">
        <title>A New Model Trypanosomatid, Novymonas esmeraldas: Genomic Perception of Its 'Candidatus Pandoraea novymonadis' Endosymbiont.</title>
        <authorList>
            <person name="Zakharova A."/>
            <person name="Saura A."/>
            <person name="Butenko A."/>
            <person name="Podesvova L."/>
            <person name="Warmusova S."/>
            <person name="Kostygov A.Y."/>
            <person name="Nenarokova A."/>
            <person name="Lukes J."/>
            <person name="Opperdoes F.R."/>
            <person name="Yurchenko V."/>
        </authorList>
    </citation>
    <scope>NUCLEOTIDE SEQUENCE [LARGE SCALE GENOMIC DNA]</scope>
    <source>
        <strain evidence="2 3">E262AT.01</strain>
    </source>
</reference>
<comment type="caution">
    <text evidence="2">The sequence shown here is derived from an EMBL/GenBank/DDBJ whole genome shotgun (WGS) entry which is preliminary data.</text>
</comment>
<feature type="region of interest" description="Disordered" evidence="1">
    <location>
        <begin position="396"/>
        <end position="416"/>
    </location>
</feature>
<feature type="compositionally biased region" description="Basic and acidic residues" evidence="1">
    <location>
        <begin position="152"/>
        <end position="163"/>
    </location>
</feature>
<accession>A0AAW0EQV2</accession>
<feature type="region of interest" description="Disordered" evidence="1">
    <location>
        <begin position="1"/>
        <end position="46"/>
    </location>
</feature>
<feature type="compositionally biased region" description="Low complexity" evidence="1">
    <location>
        <begin position="630"/>
        <end position="641"/>
    </location>
</feature>
<dbReference type="EMBL" id="JAECZO010000056">
    <property type="protein sequence ID" value="KAK7195551.1"/>
    <property type="molecule type" value="Genomic_DNA"/>
</dbReference>
<evidence type="ECO:0000313" key="3">
    <source>
        <dbReference type="Proteomes" id="UP001430356"/>
    </source>
</evidence>
<feature type="region of interest" description="Disordered" evidence="1">
    <location>
        <begin position="896"/>
        <end position="943"/>
    </location>
</feature>
<feature type="compositionally biased region" description="Low complexity" evidence="1">
    <location>
        <begin position="701"/>
        <end position="711"/>
    </location>
</feature>
<feature type="compositionally biased region" description="Basic residues" evidence="1">
    <location>
        <begin position="184"/>
        <end position="196"/>
    </location>
</feature>
<feature type="compositionally biased region" description="Low complexity" evidence="1">
    <location>
        <begin position="311"/>
        <end position="321"/>
    </location>
</feature>
<feature type="region of interest" description="Disordered" evidence="1">
    <location>
        <begin position="1184"/>
        <end position="1249"/>
    </location>
</feature>
<organism evidence="2 3">
    <name type="scientific">Novymonas esmeraldas</name>
    <dbReference type="NCBI Taxonomy" id="1808958"/>
    <lineage>
        <taxon>Eukaryota</taxon>
        <taxon>Discoba</taxon>
        <taxon>Euglenozoa</taxon>
        <taxon>Kinetoplastea</taxon>
        <taxon>Metakinetoplastina</taxon>
        <taxon>Trypanosomatida</taxon>
        <taxon>Trypanosomatidae</taxon>
        <taxon>Novymonas</taxon>
    </lineage>
</organism>
<sequence length="1310" mass="136732">MPLTASTVRGHARDTQQQQRQQHHHHHHPSRNSSSSSADTTHKSSRGASISFDELVYLNHVLEEDVRDDGDGHRRGGVATTVASRLATAAVQKRGSRVPSPDAVCFDELLGACTVEGGYVLDVYTALLSPDRGARASESGSTPHAGHQHPSPRQEQRSRRVGDDGEGGGGAGGGGGAVEAAHPTHPHYSHHRHQRRAAGAGTGETVAPSDITAAGATLDRHRGPLTRDLPTQSTASAARELERTSACTAERSPPHHQQQQQQQQEQQRRLSQPLSSTAIAATASAAAACAVPPTLFEGDTARRSRTAHVSAATTDTGATAAEGQKCRRVADAPPSLTVEAATASVAPLHHRPSRGVAAAQQPQHTSSSFDNGRVLSDAAAAAAAAAALGGGRRGLEESLMSQQGRHPIAGGTETTQSRRIIDGGVAALDRHPPNMMSTNIGFWDYVDPRELSTMEVTAGPWRHGTLGGDSGGRNVTDAQDPPHTPQSPAHPRMGILSLLPPRGSVVSRPPSAAATASGRLGGPPPPPRPSRPHMSSGVYSNRGYYSFGFFASSLRHGSAVVGPTALPVGGGGDGRAVDTHAEVMRVEHVPAAPTTMTRTHGRRRTSPPAAPPPPQPSDGAQHAEAPPPHGGQSAAVSSGGVAARRPEISFFTLSDMPAALTAALTSPASQPVEPHDTAEAEAGEGRSTACRNRDDCGGRRSGAAASDVAVSARHRPTATEAAQNHPTAPRGASEDAHPHHSQTPDRVDDGGYGMRHLSSETSTSSSSSSSSSSSRESNAHYNYGTQFRFQYRFPSTSPAADDGDGGFHRAPEDSAATAEARTSPTAPPPSLQPRRRDHISSTTTTTTDARSYASGLIRNAGSLFSAQHGSYGDGFYTSLSCLSDDSARLEDVALHSDGDADRDSSGVPHRNSDGSHDDHDDDGGSSSDSDATEVDRESRPSSGLWVHGSILTLPFEPQVTETASRVDGVSDGAAAAWSSSSGGAPVAVVEANDAPRREVGVVARSSLQRLRARGVAALTEPRFGGGRPASEQQQQQSLPPYGSARCGTHPTASLQLANGRRPGAAVVSGREPVPALSGFAPVTPNGGDGNTAETAWWVNGSRRHTVSHTKSTAAQQCVPPPPPACMDGSLAESAAARDACALLNSVAANNWLRQSQRASAFANERDLRQHGWLGEPHHAAAACPPHTSTIVNHGNTPRGGATRSGTDDGESVLVGMRTTASSPSPKQQQQQQQQHPQPHPWPAPQVDPTSGAALTARARWFMFMALEIRWVPSPGLSPDERNLEVPPAAEARQEDDGDADDDGQHPFMLE</sequence>
<feature type="compositionally biased region" description="Basic and acidic residues" evidence="1">
    <location>
        <begin position="732"/>
        <end position="749"/>
    </location>
</feature>
<feature type="compositionally biased region" description="Gly residues" evidence="1">
    <location>
        <begin position="167"/>
        <end position="177"/>
    </location>
</feature>
<feature type="compositionally biased region" description="Low complexity" evidence="1">
    <location>
        <begin position="1220"/>
        <end position="1236"/>
    </location>
</feature>
<feature type="region of interest" description="Disordered" evidence="1">
    <location>
        <begin position="1018"/>
        <end position="1069"/>
    </location>
</feature>
<feature type="region of interest" description="Disordered" evidence="1">
    <location>
        <begin position="133"/>
        <end position="278"/>
    </location>
</feature>
<feature type="region of interest" description="Disordered" evidence="1">
    <location>
        <begin position="300"/>
        <end position="325"/>
    </location>
</feature>
<protein>
    <submittedName>
        <fullName evidence="2">Uncharacterized protein</fullName>
    </submittedName>
</protein>
<feature type="compositionally biased region" description="Low complexity" evidence="1">
    <location>
        <begin position="255"/>
        <end position="278"/>
    </location>
</feature>
<evidence type="ECO:0000313" key="2">
    <source>
        <dbReference type="EMBL" id="KAK7195551.1"/>
    </source>
</evidence>
<feature type="compositionally biased region" description="Basic residues" evidence="1">
    <location>
        <begin position="21"/>
        <end position="30"/>
    </location>
</feature>
<keyword evidence="3" id="KW-1185">Reference proteome</keyword>
<feature type="region of interest" description="Disordered" evidence="1">
    <location>
        <begin position="664"/>
        <end position="778"/>
    </location>
</feature>
<feature type="compositionally biased region" description="Basic and acidic residues" evidence="1">
    <location>
        <begin position="896"/>
        <end position="918"/>
    </location>
</feature>
<feature type="region of interest" description="Disordered" evidence="1">
    <location>
        <begin position="794"/>
        <end position="850"/>
    </location>
</feature>
<feature type="region of interest" description="Disordered" evidence="1">
    <location>
        <begin position="1272"/>
        <end position="1310"/>
    </location>
</feature>
<gene>
    <name evidence="2" type="ORF">NESM_000483400</name>
</gene>
<name>A0AAW0EQV2_9TRYP</name>
<dbReference type="Proteomes" id="UP001430356">
    <property type="component" value="Unassembled WGS sequence"/>
</dbReference>
<feature type="compositionally biased region" description="Low complexity" evidence="1">
    <location>
        <begin position="500"/>
        <end position="511"/>
    </location>
</feature>
<evidence type="ECO:0000256" key="1">
    <source>
        <dbReference type="SAM" id="MobiDB-lite"/>
    </source>
</evidence>